<organism evidence="7 8">
    <name type="scientific">Candidatus Magasanikbacteria bacterium CG10_big_fil_rev_8_21_14_0_10_38_6</name>
    <dbReference type="NCBI Taxonomy" id="1974647"/>
    <lineage>
        <taxon>Bacteria</taxon>
        <taxon>Candidatus Magasanikiibacteriota</taxon>
    </lineage>
</organism>
<feature type="transmembrane region" description="Helical" evidence="5">
    <location>
        <begin position="38"/>
        <end position="59"/>
    </location>
</feature>
<evidence type="ECO:0000313" key="7">
    <source>
        <dbReference type="EMBL" id="PIR76957.1"/>
    </source>
</evidence>
<evidence type="ECO:0000256" key="3">
    <source>
        <dbReference type="ARBA" id="ARBA00023115"/>
    </source>
</evidence>
<feature type="transmembrane region" description="Helical" evidence="5">
    <location>
        <begin position="71"/>
        <end position="97"/>
    </location>
</feature>
<keyword evidence="2 4" id="KW-0808">Transferase</keyword>
<gene>
    <name evidence="7" type="ORF">COU30_05105</name>
</gene>
<dbReference type="InterPro" id="IPR029063">
    <property type="entry name" value="SAM-dependent_MTases_sf"/>
</dbReference>
<dbReference type="GO" id="GO:0006596">
    <property type="term" value="P:polyamine biosynthetic process"/>
    <property type="evidence" value="ECO:0007669"/>
    <property type="project" value="UniProtKB-UniRule"/>
</dbReference>
<feature type="transmembrane region" description="Helical" evidence="5">
    <location>
        <begin position="6"/>
        <end position="26"/>
    </location>
</feature>
<evidence type="ECO:0000313" key="8">
    <source>
        <dbReference type="Proteomes" id="UP000228528"/>
    </source>
</evidence>
<protein>
    <submittedName>
        <fullName evidence="7">Spermidine synthase</fullName>
    </submittedName>
</protein>
<dbReference type="Pfam" id="PF01564">
    <property type="entry name" value="Spermine_synth"/>
    <property type="match status" value="1"/>
</dbReference>
<evidence type="ECO:0000256" key="5">
    <source>
        <dbReference type="SAM" id="Phobius"/>
    </source>
</evidence>
<feature type="active site" description="Proton acceptor" evidence="4">
    <location>
        <position position="326"/>
    </location>
</feature>
<accession>A0A2M6NZT2</accession>
<name>A0A2M6NZT2_9BACT</name>
<evidence type="ECO:0000256" key="2">
    <source>
        <dbReference type="ARBA" id="ARBA00022679"/>
    </source>
</evidence>
<dbReference type="Proteomes" id="UP000228528">
    <property type="component" value="Unassembled WGS sequence"/>
</dbReference>
<keyword evidence="5" id="KW-0812">Transmembrane</keyword>
<dbReference type="CDD" id="cd02440">
    <property type="entry name" value="AdoMet_MTases"/>
    <property type="match status" value="1"/>
</dbReference>
<feature type="transmembrane region" description="Helical" evidence="5">
    <location>
        <begin position="135"/>
        <end position="152"/>
    </location>
</feature>
<keyword evidence="3 4" id="KW-0620">Polyamine biosynthesis</keyword>
<feature type="domain" description="PABS" evidence="6">
    <location>
        <begin position="167"/>
        <end position="410"/>
    </location>
</feature>
<dbReference type="InterPro" id="IPR030374">
    <property type="entry name" value="PABS"/>
</dbReference>
<evidence type="ECO:0000256" key="4">
    <source>
        <dbReference type="PROSITE-ProRule" id="PRU00354"/>
    </source>
</evidence>
<comment type="caution">
    <text evidence="7">The sequence shown here is derived from an EMBL/GenBank/DDBJ whole genome shotgun (WGS) entry which is preliminary data.</text>
</comment>
<sequence>MYIWTSLIGIILGSLSLGYFVGGRLADSEPSIRILSGILALGGLFVEMTLFTVSFVVGLSEGISDLRLRAVVLSLFLFAPASVCLGMVSPYVAKLALHDLHKTGKTMGNLSALSTMGSIAGTFLAGFVLLPLVGVKFILICIAACLVILSFLCAIHKKWLILGGFVPLLFLIFSPTSSLYSAGQNDPVSVSVESAYSHIMVFDSVHNQTGRPIRSMRINNESSSAMFLDGDDLVYEYTKFYRLANHFAPTLSRALMLGGAAYSYPKDFLDMFPEATLDVVEIDPAVTKLSRAYFSLPTTDRLHIFHEDGRTFLHRSTDTYDVIFGDAFLSLYSIPYQLTTKEAVEEMYRLLDDDGIVLTNVISSVEGDKGKFLRAEYETYASVFPHVEVFPVRTNTEGDRRQNIILFASKSDKPLVFENADEELQSYLSQRWTRPIPHDVPVLTDDFAPVEYYSLLLTQ</sequence>
<dbReference type="PANTHER" id="PTHR43317">
    <property type="entry name" value="THERMOSPERMINE SYNTHASE ACAULIS5"/>
    <property type="match status" value="1"/>
</dbReference>
<dbReference type="PANTHER" id="PTHR43317:SF1">
    <property type="entry name" value="THERMOSPERMINE SYNTHASE ACAULIS5"/>
    <property type="match status" value="1"/>
</dbReference>
<dbReference type="AlphaFoldDB" id="A0A2M6NZT2"/>
<keyword evidence="5" id="KW-0472">Membrane</keyword>
<keyword evidence="5" id="KW-1133">Transmembrane helix</keyword>
<dbReference type="GO" id="GO:0010487">
    <property type="term" value="F:thermospermine synthase activity"/>
    <property type="evidence" value="ECO:0007669"/>
    <property type="project" value="TreeGrafter"/>
</dbReference>
<evidence type="ECO:0000256" key="1">
    <source>
        <dbReference type="ARBA" id="ARBA00007867"/>
    </source>
</evidence>
<feature type="transmembrane region" description="Helical" evidence="5">
    <location>
        <begin position="109"/>
        <end position="129"/>
    </location>
</feature>
<comment type="similarity">
    <text evidence="1">Belongs to the spermidine/spermine synthase family.</text>
</comment>
<proteinExistence type="inferred from homology"/>
<reference evidence="8" key="1">
    <citation type="submission" date="2017-09" db="EMBL/GenBank/DDBJ databases">
        <title>Depth-based differentiation of microbial function through sediment-hosted aquifers and enrichment of novel symbionts in the deep terrestrial subsurface.</title>
        <authorList>
            <person name="Probst A.J."/>
            <person name="Ladd B."/>
            <person name="Jarett J.K."/>
            <person name="Geller-Mcgrath D.E."/>
            <person name="Sieber C.M.K."/>
            <person name="Emerson J.B."/>
            <person name="Anantharaman K."/>
            <person name="Thomas B.C."/>
            <person name="Malmstrom R."/>
            <person name="Stieglmeier M."/>
            <person name="Klingl A."/>
            <person name="Woyke T."/>
            <person name="Ryan C.M."/>
            <person name="Banfield J.F."/>
        </authorList>
    </citation>
    <scope>NUCLEOTIDE SEQUENCE [LARGE SCALE GENOMIC DNA]</scope>
</reference>
<dbReference type="SUPFAM" id="SSF53335">
    <property type="entry name" value="S-adenosyl-L-methionine-dependent methyltransferases"/>
    <property type="match status" value="1"/>
</dbReference>
<dbReference type="Gene3D" id="3.40.50.150">
    <property type="entry name" value="Vaccinia Virus protein VP39"/>
    <property type="match status" value="1"/>
</dbReference>
<dbReference type="PROSITE" id="PS51006">
    <property type="entry name" value="PABS_2"/>
    <property type="match status" value="1"/>
</dbReference>
<feature type="transmembrane region" description="Helical" evidence="5">
    <location>
        <begin position="159"/>
        <end position="180"/>
    </location>
</feature>
<dbReference type="EMBL" id="PFBW01000213">
    <property type="protein sequence ID" value="PIR76957.1"/>
    <property type="molecule type" value="Genomic_DNA"/>
</dbReference>
<evidence type="ECO:0000259" key="6">
    <source>
        <dbReference type="PROSITE" id="PS51006"/>
    </source>
</evidence>
<dbReference type="NCBIfam" id="NF037959">
    <property type="entry name" value="MFS_SpdSyn"/>
    <property type="match status" value="1"/>
</dbReference>